<gene>
    <name evidence="1" type="ORF">Anapl_06956</name>
</gene>
<evidence type="ECO:0000313" key="2">
    <source>
        <dbReference type="Proteomes" id="UP000296049"/>
    </source>
</evidence>
<dbReference type="Proteomes" id="UP000296049">
    <property type="component" value="Unassembled WGS sequence"/>
</dbReference>
<name>R0LLT4_ANAPL</name>
<reference evidence="2" key="1">
    <citation type="journal article" date="2013" name="Nat. Genet.">
        <title>The duck genome and transcriptome provide insight into an avian influenza virus reservoir species.</title>
        <authorList>
            <person name="Huang Y."/>
            <person name="Li Y."/>
            <person name="Burt D.W."/>
            <person name="Chen H."/>
            <person name="Zhang Y."/>
            <person name="Qian W."/>
            <person name="Kim H."/>
            <person name="Gan S."/>
            <person name="Zhao Y."/>
            <person name="Li J."/>
            <person name="Yi K."/>
            <person name="Feng H."/>
            <person name="Zhu P."/>
            <person name="Li B."/>
            <person name="Liu Q."/>
            <person name="Fairley S."/>
            <person name="Magor K.E."/>
            <person name="Du Z."/>
            <person name="Hu X."/>
            <person name="Goodman L."/>
            <person name="Tafer H."/>
            <person name="Vignal A."/>
            <person name="Lee T."/>
            <person name="Kim K.W."/>
            <person name="Sheng Z."/>
            <person name="An Y."/>
            <person name="Searle S."/>
            <person name="Herrero J."/>
            <person name="Groenen M.A."/>
            <person name="Crooijmans R.P."/>
            <person name="Faraut T."/>
            <person name="Cai Q."/>
            <person name="Webster R.G."/>
            <person name="Aldridge J.R."/>
            <person name="Warren W.C."/>
            <person name="Bartschat S."/>
            <person name="Kehr S."/>
            <person name="Marz M."/>
            <person name="Stadler P.F."/>
            <person name="Smith J."/>
            <person name="Kraus R.H."/>
            <person name="Zhao Y."/>
            <person name="Ren L."/>
            <person name="Fei J."/>
            <person name="Morisson M."/>
            <person name="Kaiser P."/>
            <person name="Griffin D.K."/>
            <person name="Rao M."/>
            <person name="Pitel F."/>
            <person name="Wang J."/>
            <person name="Li N."/>
        </authorList>
    </citation>
    <scope>NUCLEOTIDE SEQUENCE [LARGE SCALE GENOMIC DNA]</scope>
</reference>
<evidence type="ECO:0000313" key="1">
    <source>
        <dbReference type="EMBL" id="EOB02640.1"/>
    </source>
</evidence>
<organism evidence="1 2">
    <name type="scientific">Anas platyrhynchos</name>
    <name type="common">Mallard</name>
    <name type="synonym">Anas boschas</name>
    <dbReference type="NCBI Taxonomy" id="8839"/>
    <lineage>
        <taxon>Eukaryota</taxon>
        <taxon>Metazoa</taxon>
        <taxon>Chordata</taxon>
        <taxon>Craniata</taxon>
        <taxon>Vertebrata</taxon>
        <taxon>Euteleostomi</taxon>
        <taxon>Archelosauria</taxon>
        <taxon>Archosauria</taxon>
        <taxon>Dinosauria</taxon>
        <taxon>Saurischia</taxon>
        <taxon>Theropoda</taxon>
        <taxon>Coelurosauria</taxon>
        <taxon>Aves</taxon>
        <taxon>Neognathae</taxon>
        <taxon>Galloanserae</taxon>
        <taxon>Anseriformes</taxon>
        <taxon>Anatidae</taxon>
        <taxon>Anatinae</taxon>
        <taxon>Anas</taxon>
    </lineage>
</organism>
<dbReference type="EMBL" id="KB742937">
    <property type="protein sequence ID" value="EOB02640.1"/>
    <property type="molecule type" value="Genomic_DNA"/>
</dbReference>
<dbReference type="AlphaFoldDB" id="R0LLT4"/>
<accession>R0LLT4</accession>
<sequence length="192" mass="20957">MLTDALVLSIRKVAIMKPEVFMCFDSFFLADSFPTPPSIIGVPYFIPTQFCLVLHVNCPGTKHRPCGAVGALQRHPDGKCDPQPLETTNDINLKPVTASLSTQNFAFSFSAMLFPCSIDFGLLYGIVKKHAAPYARTSPQSWFPKTTPSSTPPLPEFFSPISSSLPNLLSPSYCSLHNHPSFTSINSPFSTA</sequence>
<protein>
    <submittedName>
        <fullName evidence="1">Uncharacterized protein</fullName>
    </submittedName>
</protein>
<proteinExistence type="predicted"/>
<keyword evidence="2" id="KW-1185">Reference proteome</keyword>